<organism evidence="2 3">
    <name type="scientific">Pseudomonas benzopyrenica</name>
    <dbReference type="NCBI Taxonomy" id="2993566"/>
    <lineage>
        <taxon>Bacteria</taxon>
        <taxon>Pseudomonadati</taxon>
        <taxon>Pseudomonadota</taxon>
        <taxon>Gammaproteobacteria</taxon>
        <taxon>Pseudomonadales</taxon>
        <taxon>Pseudomonadaceae</taxon>
        <taxon>Pseudomonas</taxon>
    </lineage>
</organism>
<dbReference type="EMBL" id="CP145723">
    <property type="protein sequence ID" value="WWM68562.1"/>
    <property type="molecule type" value="Genomic_DNA"/>
</dbReference>
<gene>
    <name evidence="2" type="ORF">V6W80_09935</name>
</gene>
<accession>A0ABZ2FUQ1</accession>
<feature type="signal peptide" evidence="1">
    <location>
        <begin position="1"/>
        <end position="19"/>
    </location>
</feature>
<name>A0ABZ2FUQ1_9PSED</name>
<evidence type="ECO:0000313" key="2">
    <source>
        <dbReference type="EMBL" id="WWM68562.1"/>
    </source>
</evidence>
<evidence type="ECO:0000256" key="1">
    <source>
        <dbReference type="SAM" id="SignalP"/>
    </source>
</evidence>
<proteinExistence type="predicted"/>
<keyword evidence="3" id="KW-1185">Reference proteome</keyword>
<feature type="chain" id="PRO_5046213300" evidence="1">
    <location>
        <begin position="20"/>
        <end position="156"/>
    </location>
</feature>
<evidence type="ECO:0000313" key="3">
    <source>
        <dbReference type="Proteomes" id="UP001372714"/>
    </source>
</evidence>
<protein>
    <submittedName>
        <fullName evidence="2">Uncharacterized protein</fullName>
    </submittedName>
</protein>
<sequence length="156" mass="17285">MRVLAAAAIFAFSVGAASAASIQDKTDRFTGVRSVSYSALPKKDGYTVSLAAYYGKDDRTPTYVMEILTWSNEWRYLDCNSDAWLLDGNREESLEAKYDHSMAGGATVERFVYRPSRETLEKLASAKVAEYKVCNDEQVVSKADMAGIRQVLDATK</sequence>
<dbReference type="Proteomes" id="UP001372714">
    <property type="component" value="Chromosome"/>
</dbReference>
<reference evidence="2 3" key="1">
    <citation type="submission" date="2024-02" db="EMBL/GenBank/DDBJ databases">
        <title>The whole genome sequence of Pseudomonas benzopyrenica MLY92.</title>
        <authorList>
            <person name="Liu Y."/>
        </authorList>
    </citation>
    <scope>NUCLEOTIDE SEQUENCE [LARGE SCALE GENOMIC DNA]</scope>
    <source>
        <strain evidence="2 3">MLY92</strain>
    </source>
</reference>
<dbReference type="RefSeq" id="WP_338546837.1">
    <property type="nucleotide sequence ID" value="NZ_CP145723.1"/>
</dbReference>
<keyword evidence="1" id="KW-0732">Signal</keyword>